<dbReference type="EC" id="3.5.4.4" evidence="3"/>
<dbReference type="AlphaFoldDB" id="A0A7W6DK90"/>
<keyword evidence="10" id="KW-1185">Reference proteome</keyword>
<evidence type="ECO:0000256" key="3">
    <source>
        <dbReference type="ARBA" id="ARBA00012784"/>
    </source>
</evidence>
<keyword evidence="6" id="KW-0862">Zinc</keyword>
<reference evidence="9 10" key="1">
    <citation type="submission" date="2020-08" db="EMBL/GenBank/DDBJ databases">
        <title>Genomic Encyclopedia of Type Strains, Phase IV (KMG-IV): sequencing the most valuable type-strain genomes for metagenomic binning, comparative biology and taxonomic classification.</title>
        <authorList>
            <person name="Goeker M."/>
        </authorList>
    </citation>
    <scope>NUCLEOTIDE SEQUENCE [LARGE SCALE GENOMIC DNA]</scope>
    <source>
        <strain evidence="9 10">DSM 29348</strain>
    </source>
</reference>
<dbReference type="PANTHER" id="PTHR11409:SF43">
    <property type="entry name" value="ADENOSINE DEAMINASE"/>
    <property type="match status" value="1"/>
</dbReference>
<sequence>MRRGLIATLTALSALTPTVARAETAGERAAATLLQQIADSPTALRIFLKPMPKGGDLHNHLGGSVWAEDYLRWAAEAGLCASQALDRITPPPCPPERTVRHLGERDSLAYDRLIDALSTRGWQQGVGANDVAGHSQFFASFERFGPASDRVHGGAMAVTLQNAAGDRVGYVELIHNPAALIAATLAPDETPLTVEGLAAFYRRESAAIAPVVDQAMAQLDRTEAAARKEMGCDGKGADAGCAVAVRYLAWGWRDLPPAQAFRSLILAFALADRDPRYVGINIVQPEDWVIALRDYDLHMAMIRFLGERYPRVHRTLHAGELAFGRVPPAALRDHIRKAIDAGAQRIGHGAAIALEDDALATMDRMAREGVAVEINLTSNAVILGLKGAEHPLALYRKLGVPVALSTDDEGILRTDMTQEYARAVGEQGLGYADLKAMARASLEYAFVAGDSLWADGRVGAPVAACAPSLEAAACRALVDHSAKAKLQWILEQQYRQFEEVIVPAQAKMLGRTHEDKNATVP</sequence>
<dbReference type="RefSeq" id="WP_343052296.1">
    <property type="nucleotide sequence ID" value="NZ_JACIEB010000002.1"/>
</dbReference>
<name>A0A7W6DK90_9SPHN</name>
<dbReference type="GO" id="GO:0004000">
    <property type="term" value="F:adenosine deaminase activity"/>
    <property type="evidence" value="ECO:0007669"/>
    <property type="project" value="UniProtKB-ARBA"/>
</dbReference>
<dbReference type="Gene3D" id="3.20.20.140">
    <property type="entry name" value="Metal-dependent hydrolases"/>
    <property type="match status" value="1"/>
</dbReference>
<dbReference type="InterPro" id="IPR032466">
    <property type="entry name" value="Metal_Hydrolase"/>
</dbReference>
<keyword evidence="5 9" id="KW-0378">Hydrolase</keyword>
<evidence type="ECO:0000313" key="10">
    <source>
        <dbReference type="Proteomes" id="UP000552757"/>
    </source>
</evidence>
<dbReference type="Pfam" id="PF00962">
    <property type="entry name" value="A_deaminase"/>
    <property type="match status" value="1"/>
</dbReference>
<dbReference type="PANTHER" id="PTHR11409">
    <property type="entry name" value="ADENOSINE DEAMINASE"/>
    <property type="match status" value="1"/>
</dbReference>
<dbReference type="InterPro" id="IPR006330">
    <property type="entry name" value="Ado/ade_deaminase"/>
</dbReference>
<evidence type="ECO:0000256" key="1">
    <source>
        <dbReference type="ARBA" id="ARBA00001947"/>
    </source>
</evidence>
<keyword evidence="7" id="KW-0732">Signal</keyword>
<evidence type="ECO:0000259" key="8">
    <source>
        <dbReference type="Pfam" id="PF00962"/>
    </source>
</evidence>
<evidence type="ECO:0000256" key="2">
    <source>
        <dbReference type="ARBA" id="ARBA00006676"/>
    </source>
</evidence>
<feature type="domain" description="Adenosine deaminase" evidence="8">
    <location>
        <begin position="161"/>
        <end position="449"/>
    </location>
</feature>
<feature type="chain" id="PRO_5030877338" description="adenosine deaminase" evidence="7">
    <location>
        <begin position="23"/>
        <end position="521"/>
    </location>
</feature>
<dbReference type="GO" id="GO:0046872">
    <property type="term" value="F:metal ion binding"/>
    <property type="evidence" value="ECO:0007669"/>
    <property type="project" value="UniProtKB-KW"/>
</dbReference>
<accession>A0A7W6DK90</accession>
<keyword evidence="4" id="KW-0479">Metal-binding</keyword>
<evidence type="ECO:0000256" key="6">
    <source>
        <dbReference type="ARBA" id="ARBA00022833"/>
    </source>
</evidence>
<dbReference type="Proteomes" id="UP000552757">
    <property type="component" value="Unassembled WGS sequence"/>
</dbReference>
<dbReference type="GO" id="GO:0043103">
    <property type="term" value="P:hypoxanthine salvage"/>
    <property type="evidence" value="ECO:0007669"/>
    <property type="project" value="TreeGrafter"/>
</dbReference>
<dbReference type="EMBL" id="JACIEB010000002">
    <property type="protein sequence ID" value="MBB3981343.1"/>
    <property type="molecule type" value="Genomic_DNA"/>
</dbReference>
<comment type="similarity">
    <text evidence="2">Belongs to the metallo-dependent hydrolases superfamily. Adenosine and AMP deaminases family.</text>
</comment>
<organism evidence="9 10">
    <name type="scientific">Sphingobium fontiphilum</name>
    <dbReference type="NCBI Taxonomy" id="944425"/>
    <lineage>
        <taxon>Bacteria</taxon>
        <taxon>Pseudomonadati</taxon>
        <taxon>Pseudomonadota</taxon>
        <taxon>Alphaproteobacteria</taxon>
        <taxon>Sphingomonadales</taxon>
        <taxon>Sphingomonadaceae</taxon>
        <taxon>Sphingobium</taxon>
    </lineage>
</organism>
<evidence type="ECO:0000256" key="7">
    <source>
        <dbReference type="SAM" id="SignalP"/>
    </source>
</evidence>
<evidence type="ECO:0000256" key="5">
    <source>
        <dbReference type="ARBA" id="ARBA00022801"/>
    </source>
</evidence>
<dbReference type="SUPFAM" id="SSF51556">
    <property type="entry name" value="Metallo-dependent hydrolases"/>
    <property type="match status" value="1"/>
</dbReference>
<comment type="cofactor">
    <cofactor evidence="1">
        <name>Zn(2+)</name>
        <dbReference type="ChEBI" id="CHEBI:29105"/>
    </cofactor>
</comment>
<evidence type="ECO:0000313" key="9">
    <source>
        <dbReference type="EMBL" id="MBB3981343.1"/>
    </source>
</evidence>
<dbReference type="GO" id="GO:0046103">
    <property type="term" value="P:inosine biosynthetic process"/>
    <property type="evidence" value="ECO:0007669"/>
    <property type="project" value="TreeGrafter"/>
</dbReference>
<dbReference type="GO" id="GO:0006154">
    <property type="term" value="P:adenosine catabolic process"/>
    <property type="evidence" value="ECO:0007669"/>
    <property type="project" value="TreeGrafter"/>
</dbReference>
<gene>
    <name evidence="9" type="ORF">GGR44_000990</name>
</gene>
<evidence type="ECO:0000256" key="4">
    <source>
        <dbReference type="ARBA" id="ARBA00022723"/>
    </source>
</evidence>
<dbReference type="InterPro" id="IPR001365">
    <property type="entry name" value="A_deaminase_dom"/>
</dbReference>
<comment type="caution">
    <text evidence="9">The sequence shown here is derived from an EMBL/GenBank/DDBJ whole genome shotgun (WGS) entry which is preliminary data.</text>
</comment>
<proteinExistence type="inferred from homology"/>
<dbReference type="GO" id="GO:0005829">
    <property type="term" value="C:cytosol"/>
    <property type="evidence" value="ECO:0007669"/>
    <property type="project" value="TreeGrafter"/>
</dbReference>
<protein>
    <recommendedName>
        <fullName evidence="3">adenosine deaminase</fullName>
        <ecNumber evidence="3">3.5.4.4</ecNumber>
    </recommendedName>
</protein>
<feature type="signal peptide" evidence="7">
    <location>
        <begin position="1"/>
        <end position="22"/>
    </location>
</feature>